<keyword evidence="6" id="KW-1185">Reference proteome</keyword>
<sequence length="1042" mass="114878">MSLHVSNQTTGRRSTQVYPSGFGAPPATGGASTNNSTPTNGSGGGGSAGGRSSKSGSGGKQSMIPVLTTTPVASNNESATVGANTTSSHLPQWEKLQQQYQQDHQQQLILAKQQQQQQQLQQQQQQQGGSVAKETKKQASTNGSSNNGGSTANGSTDKGAAPTGSAAAQPAVSEPVPKVRDSPRSSGRSVTPQQQQKQPVASEQANVAGTPPKTPEKQKQPPSSGNNSGSKQQQKQQAQQQQQQQPQPDEIKTPAAASASLLAEKPLHGFDGDEMESLLMEPEPWGNEESPKLGEGARTISYMEGPADAATPSKPAPVVDASPTATVGGGAIDEPLISRPLRSISGRRSTRPIANIMLTYRRSSELNDSVSSMNVTVGSDIHNDSLRTPLSASRKRKDLSPQSTAAGDGGAGGEGLESPKRARLDFSGFLDMVSTPVTMLKNRLSRVRLHTPSAGSAEQPLATALEEETSAAVPITTATVADDETVTATVANDSNKSAMQVDAVEEQLTVDKKGEKKEGTGAGESSDAVVEDGEEVLVKDVTDKQKQWCTNNMWCFMALVALLYAACDVNYFIRIAFTILHAVLIPQKIKVTDKHTMYGFCTTQDVDFLLNHMNNARYLRELDFCRFYWYARSRFWPLSNAKNLLQGECMVRYRRMLPIFRPYKVETQMVWWDDKSIYFEHRFITLHDGFIRTIAYSRQRAIGTSLLDYVRQFPECQHRPEQPPVLKGWIAANEASSEMLRNSTTGFVQTSYSRLYPCGVSSCLCANGNFRTKLPNAYSAADISSEARTEQCKRLDTHPLLLLSGAIQTRPNYLLNAAPIDELERIVDLVRQISQIFEQYVQLLLIMFSCVLLVGLLVLYMVWDVNYFLRCVVTLGYGMLFQRKRKVTEETSIYSLCTTQDVDIFIRHMNNARYLRELDFARFHFYGLTGIYGKIKAKRGGAVQGASSVRYRRTIPIFNAYKITTRLVWWDEKAIYLEQQFITLSDGFVRAVAMSKQCITNVDVIELMKEFPGAEQRPEKPAELQLWLDSIEMSSQKLRKDK</sequence>
<evidence type="ECO:0000256" key="4">
    <source>
        <dbReference type="SAM" id="Phobius"/>
    </source>
</evidence>
<dbReference type="VEuPathDB" id="VectorBase:AALB20_029647"/>
<feature type="compositionally biased region" description="Low complexity" evidence="3">
    <location>
        <begin position="28"/>
        <end position="40"/>
    </location>
</feature>
<dbReference type="VEuPathDB" id="VectorBase:AALB20_034111"/>
<evidence type="ECO:0000256" key="1">
    <source>
        <dbReference type="ARBA" id="ARBA00038228"/>
    </source>
</evidence>
<dbReference type="Gene3D" id="3.10.129.10">
    <property type="entry name" value="Hotdog Thioesterase"/>
    <property type="match status" value="2"/>
</dbReference>
<dbReference type="PANTHER" id="PTHR12475:SF4">
    <property type="entry name" value="PROTEIN THEM6"/>
    <property type="match status" value="1"/>
</dbReference>
<feature type="compositionally biased region" description="Low complexity" evidence="3">
    <location>
        <begin position="220"/>
        <end position="248"/>
    </location>
</feature>
<name>A0A182FAZ8_ANOAL</name>
<evidence type="ECO:0000313" key="5">
    <source>
        <dbReference type="EnsemblMetazoa" id="AALB003678-PA"/>
    </source>
</evidence>
<keyword evidence="4" id="KW-0812">Transmembrane</keyword>
<dbReference type="VEuPathDB" id="VectorBase:AALB20_029430"/>
<feature type="compositionally biased region" description="Polar residues" evidence="3">
    <location>
        <begin position="184"/>
        <end position="207"/>
    </location>
</feature>
<dbReference type="VEuPathDB" id="VectorBase:AALB017427"/>
<keyword evidence="4" id="KW-0472">Membrane</keyword>
<feature type="compositionally biased region" description="Basic and acidic residues" evidence="3">
    <location>
        <begin position="509"/>
        <end position="519"/>
    </location>
</feature>
<dbReference type="SUPFAM" id="SSF54637">
    <property type="entry name" value="Thioesterase/thiol ester dehydrase-isomerase"/>
    <property type="match status" value="2"/>
</dbReference>
<dbReference type="CDD" id="cd00586">
    <property type="entry name" value="4HBT"/>
    <property type="match status" value="2"/>
</dbReference>
<proteinExistence type="inferred from homology"/>
<dbReference type="InterPro" id="IPR051490">
    <property type="entry name" value="THEM6_lcsJ_thioesterase"/>
</dbReference>
<feature type="region of interest" description="Disordered" evidence="3">
    <location>
        <begin position="508"/>
        <end position="528"/>
    </location>
</feature>
<reference evidence="5" key="2">
    <citation type="submission" date="2022-08" db="UniProtKB">
        <authorList>
            <consortium name="EnsemblMetazoa"/>
        </authorList>
    </citation>
    <scope>IDENTIFICATION</scope>
    <source>
        <strain evidence="5">STECLA/ALBI9_A</strain>
    </source>
</reference>
<feature type="compositionally biased region" description="Polar residues" evidence="3">
    <location>
        <begin position="67"/>
        <end position="90"/>
    </location>
</feature>
<evidence type="ECO:0000313" key="6">
    <source>
        <dbReference type="Proteomes" id="UP000069272"/>
    </source>
</evidence>
<feature type="region of interest" description="Disordered" evidence="3">
    <location>
        <begin position="1"/>
        <end position="266"/>
    </location>
</feature>
<comment type="similarity">
    <text evidence="1">Belongs to the THEM6 family.</text>
</comment>
<feature type="region of interest" description="Disordered" evidence="3">
    <location>
        <begin position="376"/>
        <end position="419"/>
    </location>
</feature>
<keyword evidence="4" id="KW-1133">Transmembrane helix</keyword>
<dbReference type="Pfam" id="PF13279">
    <property type="entry name" value="4HBT_2"/>
    <property type="match status" value="2"/>
</dbReference>
<reference evidence="5 6" key="1">
    <citation type="journal article" date="2017" name="G3 (Bethesda)">
        <title>The Physical Genome Mapping of Anopheles albimanus Corrected Scaffold Misassemblies and Identified Interarm Rearrangements in Genus Anopheles.</title>
        <authorList>
            <person name="Artemov G.N."/>
            <person name="Peery A.N."/>
            <person name="Jiang X."/>
            <person name="Tu Z."/>
            <person name="Stegniy V.N."/>
            <person name="Sharakhova M.V."/>
            <person name="Sharakhov I.V."/>
        </authorList>
    </citation>
    <scope>NUCLEOTIDE SEQUENCE [LARGE SCALE GENOMIC DNA]</scope>
    <source>
        <strain evidence="5 6">ALBI9_A</strain>
    </source>
</reference>
<feature type="transmembrane region" description="Helical" evidence="4">
    <location>
        <begin position="840"/>
        <end position="863"/>
    </location>
</feature>
<dbReference type="AlphaFoldDB" id="A0A182FAZ8"/>
<dbReference type="PANTHER" id="PTHR12475">
    <property type="match status" value="1"/>
</dbReference>
<dbReference type="Proteomes" id="UP000069272">
    <property type="component" value="Chromosome 2R"/>
</dbReference>
<protein>
    <recommendedName>
        <fullName evidence="2">Protein THEM6</fullName>
    </recommendedName>
</protein>
<feature type="compositionally biased region" description="Low complexity" evidence="3">
    <location>
        <begin position="139"/>
        <end position="171"/>
    </location>
</feature>
<accession>A0A182FAZ8</accession>
<organism evidence="5 6">
    <name type="scientific">Anopheles albimanus</name>
    <name type="common">New world malaria mosquito</name>
    <dbReference type="NCBI Taxonomy" id="7167"/>
    <lineage>
        <taxon>Eukaryota</taxon>
        <taxon>Metazoa</taxon>
        <taxon>Ecdysozoa</taxon>
        <taxon>Arthropoda</taxon>
        <taxon>Hexapoda</taxon>
        <taxon>Insecta</taxon>
        <taxon>Pterygota</taxon>
        <taxon>Neoptera</taxon>
        <taxon>Endopterygota</taxon>
        <taxon>Diptera</taxon>
        <taxon>Nematocera</taxon>
        <taxon>Culicoidea</taxon>
        <taxon>Culicidae</taxon>
        <taxon>Anophelinae</taxon>
        <taxon>Anopheles</taxon>
    </lineage>
</organism>
<feature type="compositionally biased region" description="Polar residues" evidence="3">
    <location>
        <begin position="1"/>
        <end position="18"/>
    </location>
</feature>
<dbReference type="VEuPathDB" id="VectorBase:AALB017426"/>
<evidence type="ECO:0000256" key="2">
    <source>
        <dbReference type="ARBA" id="ARBA00041112"/>
    </source>
</evidence>
<evidence type="ECO:0000256" key="3">
    <source>
        <dbReference type="SAM" id="MobiDB-lite"/>
    </source>
</evidence>
<dbReference type="EnsemblMetazoa" id="AALB003678-RA">
    <property type="protein sequence ID" value="AALB003678-PA"/>
    <property type="gene ID" value="AALB003678"/>
</dbReference>
<feature type="compositionally biased region" description="Low complexity" evidence="3">
    <location>
        <begin position="96"/>
        <end position="127"/>
    </location>
</feature>
<dbReference type="InterPro" id="IPR029069">
    <property type="entry name" value="HotDog_dom_sf"/>
</dbReference>